<protein>
    <recommendedName>
        <fullName evidence="3">Gylcosyl hydrolase 115 C-terminal domain-containing protein</fullName>
    </recommendedName>
</protein>
<keyword evidence="5" id="KW-1185">Reference proteome</keyword>
<evidence type="ECO:0000313" key="4">
    <source>
        <dbReference type="EMBL" id="NIA57720.1"/>
    </source>
</evidence>
<dbReference type="InterPro" id="IPR031924">
    <property type="entry name" value="GH115"/>
</dbReference>
<name>A0ABX0PKV6_9BURK</name>
<dbReference type="PANTHER" id="PTHR37842">
    <property type="match status" value="1"/>
</dbReference>
<dbReference type="Gene3D" id="1.20.58.2150">
    <property type="match status" value="1"/>
</dbReference>
<dbReference type="Proteomes" id="UP000716322">
    <property type="component" value="Unassembled WGS sequence"/>
</dbReference>
<gene>
    <name evidence="4" type="ORF">HAV22_29250</name>
</gene>
<accession>A0ABX0PKV6</accession>
<evidence type="ECO:0000259" key="3">
    <source>
        <dbReference type="Pfam" id="PF17829"/>
    </source>
</evidence>
<organism evidence="4 5">
    <name type="scientific">Telluria antibiotica</name>
    <dbReference type="NCBI Taxonomy" id="2717319"/>
    <lineage>
        <taxon>Bacteria</taxon>
        <taxon>Pseudomonadati</taxon>
        <taxon>Pseudomonadota</taxon>
        <taxon>Betaproteobacteria</taxon>
        <taxon>Burkholderiales</taxon>
        <taxon>Oxalobacteraceae</taxon>
        <taxon>Telluria group</taxon>
        <taxon>Telluria</taxon>
    </lineage>
</organism>
<proteinExistence type="predicted"/>
<dbReference type="Pfam" id="PF17829">
    <property type="entry name" value="GH115_C"/>
    <property type="match status" value="1"/>
</dbReference>
<feature type="chain" id="PRO_5045853707" description="Gylcosyl hydrolase 115 C-terminal domain-containing protein" evidence="2">
    <location>
        <begin position="22"/>
        <end position="928"/>
    </location>
</feature>
<dbReference type="Pfam" id="PF15979">
    <property type="entry name" value="Glyco_hydro_115"/>
    <property type="match status" value="1"/>
</dbReference>
<evidence type="ECO:0000256" key="1">
    <source>
        <dbReference type="ARBA" id="ARBA00022801"/>
    </source>
</evidence>
<dbReference type="PANTHER" id="PTHR37842:SF2">
    <property type="entry name" value="GYLCOSYL HYDROLASE 115 C-TERMINAL DOMAIN-CONTAINING PROTEIN"/>
    <property type="match status" value="1"/>
</dbReference>
<keyword evidence="1" id="KW-0378">Hydrolase</keyword>
<dbReference type="InterPro" id="IPR042301">
    <property type="entry name" value="GH115_sf"/>
</dbReference>
<evidence type="ECO:0000256" key="2">
    <source>
        <dbReference type="SAM" id="SignalP"/>
    </source>
</evidence>
<dbReference type="Gene3D" id="3.30.379.10">
    <property type="entry name" value="Chitobiase/beta-hexosaminidase domain 2-like"/>
    <property type="match status" value="1"/>
</dbReference>
<evidence type="ECO:0000313" key="5">
    <source>
        <dbReference type="Proteomes" id="UP000716322"/>
    </source>
</evidence>
<keyword evidence="2" id="KW-0732">Signal</keyword>
<feature type="domain" description="Gylcosyl hydrolase 115 C-terminal" evidence="3">
    <location>
        <begin position="763"/>
        <end position="922"/>
    </location>
</feature>
<reference evidence="4 5" key="1">
    <citation type="submission" date="2020-03" db="EMBL/GenBank/DDBJ databases">
        <title>Genome sequence of strain Massilia sp. TW-1.</title>
        <authorList>
            <person name="Chaudhary D.K."/>
        </authorList>
    </citation>
    <scope>NUCLEOTIDE SEQUENCE [LARGE SCALE GENOMIC DNA]</scope>
    <source>
        <strain evidence="4 5">TW-1</strain>
    </source>
</reference>
<comment type="caution">
    <text evidence="4">The sequence shown here is derived from an EMBL/GenBank/DDBJ whole genome shotgun (WGS) entry which is preliminary data.</text>
</comment>
<dbReference type="InterPro" id="IPR029018">
    <property type="entry name" value="Hex-like_dom2"/>
</dbReference>
<dbReference type="InterPro" id="IPR041437">
    <property type="entry name" value="GH115_C"/>
</dbReference>
<dbReference type="Gene3D" id="2.60.120.1620">
    <property type="match status" value="1"/>
</dbReference>
<sequence>MLTPFRIFALLAAFTMPCAGAAPFALADPAAPPVIVHDGGKTLELAAGFLRHDLHAVAGVDAATTTDLSACPRVCVVIGTTASPLVRGLARQSGIDLGQLAGQWERYVRVAVQDGRGRRILLVAGSDPRGAVYGVVDLSRELGVSAWEWWADVTPSRNLHPEVDGALRLSAAPSVQYRGIFLNDEDWGLQPWAAARDPAGDIGPATYARIFELMWRLKANLIWPAMHDSTKPFFQIAGNARTAADYAIVVGTSHAEPMMRNNVREWDTRKNGPFNFFVNRAAMADYWRRRVDDVKDGENVYSVGLRGVHDSAMEGAATLQQALDATQAAIGLQRDILAQSLGRPAAGVPQALTLYKEVLDVYNAGLRVPDDVTLIWPDDNYGYLHQLSNADERRRVGGAGIYYHISYWGRPHDYLWLGTTHPALIRDQLQRAWATGARKLWVVNVGDIKPAEYLMQYFLDSAFDARQLDQDPARHLAAWSTVQFGPELGANVARVLGDYYDLAWERRPEFMGFGQVEPITPNRRTDYMASGGEEGVRRLERYEALAAEADELARHVPAERHDAYVELVRYPVHGAANLNARILKLDLAAEAARQGRPSAQRLVDEARRAHAAIVAETAAFGRLAGGKWRGIMDMAPRRLPVFAEPVWPAYAADAGAGCGIVYSYPYSADADRLAFVKGKPGIQIVTLSAHGARVAEWSVGNGARGVTTATQAGNLEAGNGFEQRIAIRYDGSDNPALTLRCDGRDVHLNLHLDPPRAAGVPGEHAHIVSIAAGSAMANPDWELQPGLGSSGRSLRARLNLHVREPEDVGKIEPLTYAFDTMSDGGATLRLVALPEHPLAGNGRVRVAYRFDGGPVDVADYGTTGRSDEWKRNVLSNTAVRTMALARLKPGRHTIQVYALDPGVVLDRIDVVLDGAPALYGPPPGMKVR</sequence>
<dbReference type="Gene3D" id="3.20.20.520">
    <property type="entry name" value="Glycosyl hydrolase family 115"/>
    <property type="match status" value="1"/>
</dbReference>
<dbReference type="EMBL" id="JAAQOM010000026">
    <property type="protein sequence ID" value="NIA57720.1"/>
    <property type="molecule type" value="Genomic_DNA"/>
</dbReference>
<feature type="signal peptide" evidence="2">
    <location>
        <begin position="1"/>
        <end position="21"/>
    </location>
</feature>